<dbReference type="EMBL" id="JAROCB010000001">
    <property type="protein sequence ID" value="MDN4596624.1"/>
    <property type="molecule type" value="Genomic_DNA"/>
</dbReference>
<proteinExistence type="predicted"/>
<sequence length="219" mass="23006">MIHRITRASVRSAISLAIVTFVSSTGVAVANAADAPADNEATFQEFVEGMGVDSASATVLTAKFDELPAAEQERLADVIETDPLSVLDFQDDGAAPTIAPAGGGLSVQAYATASKYTATYPVNATLFGITTGTFNLRYTFEATSNAVTRNLECTGWFTGTAGVWTVDSRSSQYISSGVGTCTVTHKMSLLYKGSSFTANKQQQLNYRGTTLVSGGLKNI</sequence>
<dbReference type="RefSeq" id="WP_301216840.1">
    <property type="nucleotide sequence ID" value="NZ_JAROCB010000001.1"/>
</dbReference>
<evidence type="ECO:0000313" key="2">
    <source>
        <dbReference type="EMBL" id="MDN4596624.1"/>
    </source>
</evidence>
<keyword evidence="1" id="KW-0732">Signal</keyword>
<accession>A0ABT8IX77</accession>
<evidence type="ECO:0000313" key="3">
    <source>
        <dbReference type="Proteomes" id="UP001174210"/>
    </source>
</evidence>
<name>A0ABT8IX77_9MICO</name>
<gene>
    <name evidence="2" type="ORF">P5G59_05700</name>
</gene>
<keyword evidence="3" id="KW-1185">Reference proteome</keyword>
<comment type="caution">
    <text evidence="2">The sequence shown here is derived from an EMBL/GenBank/DDBJ whole genome shotgun (WGS) entry which is preliminary data.</text>
</comment>
<reference evidence="2" key="1">
    <citation type="submission" date="2023-03" db="EMBL/GenBank/DDBJ databases">
        <title>MT1 and MT2 Draft Genomes of Novel Species.</title>
        <authorList>
            <person name="Venkateswaran K."/>
        </authorList>
    </citation>
    <scope>NUCLEOTIDE SEQUENCE</scope>
    <source>
        <strain evidence="2">F6_8S_P_1A</strain>
    </source>
</reference>
<evidence type="ECO:0000256" key="1">
    <source>
        <dbReference type="SAM" id="SignalP"/>
    </source>
</evidence>
<dbReference type="Proteomes" id="UP001174210">
    <property type="component" value="Unassembled WGS sequence"/>
</dbReference>
<feature type="chain" id="PRO_5045605417" description="Secreted protein" evidence="1">
    <location>
        <begin position="33"/>
        <end position="219"/>
    </location>
</feature>
<organism evidence="2 3">
    <name type="scientific">Leifsonia virtsii</name>
    <dbReference type="NCBI Taxonomy" id="3035915"/>
    <lineage>
        <taxon>Bacteria</taxon>
        <taxon>Bacillati</taxon>
        <taxon>Actinomycetota</taxon>
        <taxon>Actinomycetes</taxon>
        <taxon>Micrococcales</taxon>
        <taxon>Microbacteriaceae</taxon>
        <taxon>Leifsonia</taxon>
    </lineage>
</organism>
<evidence type="ECO:0008006" key="4">
    <source>
        <dbReference type="Google" id="ProtNLM"/>
    </source>
</evidence>
<feature type="signal peptide" evidence="1">
    <location>
        <begin position="1"/>
        <end position="32"/>
    </location>
</feature>
<protein>
    <recommendedName>
        <fullName evidence="4">Secreted protein</fullName>
    </recommendedName>
</protein>